<name>A0A1T4KL34_PORCN</name>
<gene>
    <name evidence="1" type="ORF">SAMN02745205_00772</name>
</gene>
<accession>A0A1T4KL34</accession>
<reference evidence="1 2" key="1">
    <citation type="submission" date="2017-02" db="EMBL/GenBank/DDBJ databases">
        <authorList>
            <person name="Peterson S.W."/>
        </authorList>
    </citation>
    <scope>NUCLEOTIDE SEQUENCE [LARGE SCALE GENOMIC DNA]</scope>
    <source>
        <strain evidence="1 2">ATCC 700135</strain>
    </source>
</reference>
<protein>
    <submittedName>
        <fullName evidence="1">Uncharacterized protein</fullName>
    </submittedName>
</protein>
<dbReference type="RefSeq" id="WP_078735635.1">
    <property type="nucleotide sequence ID" value="NZ_FUWL01000005.1"/>
</dbReference>
<organism evidence="1 2">
    <name type="scientific">Porphyromonas cangingivalis</name>
    <dbReference type="NCBI Taxonomy" id="36874"/>
    <lineage>
        <taxon>Bacteria</taxon>
        <taxon>Pseudomonadati</taxon>
        <taxon>Bacteroidota</taxon>
        <taxon>Bacteroidia</taxon>
        <taxon>Bacteroidales</taxon>
        <taxon>Porphyromonadaceae</taxon>
        <taxon>Porphyromonas</taxon>
    </lineage>
</organism>
<dbReference type="EMBL" id="FUWL01000005">
    <property type="protein sequence ID" value="SJZ43114.1"/>
    <property type="molecule type" value="Genomic_DNA"/>
</dbReference>
<proteinExistence type="predicted"/>
<evidence type="ECO:0000313" key="2">
    <source>
        <dbReference type="Proteomes" id="UP000189956"/>
    </source>
</evidence>
<dbReference type="AlphaFoldDB" id="A0A1T4KL34"/>
<dbReference type="Proteomes" id="UP000189956">
    <property type="component" value="Unassembled WGS sequence"/>
</dbReference>
<sequence>MKKGHIMVGGVSYPCRPTMGAMLRFKRETGKEITELSSDSVTDLCIYLYCCVASACAADKLEFGYTLEEFADVILPEDMTDWVLSMQEVSEKSEASEDAKKKAR</sequence>
<evidence type="ECO:0000313" key="1">
    <source>
        <dbReference type="EMBL" id="SJZ43114.1"/>
    </source>
</evidence>